<dbReference type="OrthoDB" id="9788468at2"/>
<feature type="domain" description="VOC" evidence="1">
    <location>
        <begin position="3"/>
        <end position="132"/>
    </location>
</feature>
<reference evidence="2 3" key="1">
    <citation type="submission" date="2018-05" db="EMBL/GenBank/DDBJ databases">
        <title>Genomic Encyclopedia of Type Strains, Phase III (KMG-III): the genomes of soil and plant-associated and newly described type strains.</title>
        <authorList>
            <person name="Whitman W."/>
        </authorList>
    </citation>
    <scope>NUCLEOTIDE SEQUENCE [LARGE SCALE GENOMIC DNA]</scope>
    <source>
        <strain evidence="2 3">CECT 5696</strain>
    </source>
</reference>
<dbReference type="AlphaFoldDB" id="A0A2V2YV59"/>
<name>A0A2V2YV59_9BACL</name>
<dbReference type="EMBL" id="QGTQ01000006">
    <property type="protein sequence ID" value="PWW04857.1"/>
    <property type="molecule type" value="Genomic_DNA"/>
</dbReference>
<accession>A0A2V2YV59</accession>
<dbReference type="InterPro" id="IPR029068">
    <property type="entry name" value="Glyas_Bleomycin-R_OHBP_Dase"/>
</dbReference>
<protein>
    <submittedName>
        <fullName evidence="2">Methylmalonyl-CoA epimerase</fullName>
    </submittedName>
</protein>
<dbReference type="SUPFAM" id="SSF54593">
    <property type="entry name" value="Glyoxalase/Bleomycin resistance protein/Dihydroxybiphenyl dioxygenase"/>
    <property type="match status" value="1"/>
</dbReference>
<dbReference type="Gene3D" id="3.10.180.10">
    <property type="entry name" value="2,3-Dihydroxybiphenyl 1,2-Dioxygenase, domain 1"/>
    <property type="match status" value="1"/>
</dbReference>
<dbReference type="Proteomes" id="UP000246635">
    <property type="component" value="Unassembled WGS sequence"/>
</dbReference>
<dbReference type="Pfam" id="PF13669">
    <property type="entry name" value="Glyoxalase_4"/>
    <property type="match status" value="1"/>
</dbReference>
<dbReference type="PROSITE" id="PS51819">
    <property type="entry name" value="VOC"/>
    <property type="match status" value="1"/>
</dbReference>
<proteinExistence type="predicted"/>
<dbReference type="RefSeq" id="WP_110043963.1">
    <property type="nucleotide sequence ID" value="NZ_CP054612.1"/>
</dbReference>
<gene>
    <name evidence="2" type="ORF">DFQ01_106141</name>
</gene>
<keyword evidence="3" id="KW-1185">Reference proteome</keyword>
<dbReference type="InterPro" id="IPR037523">
    <property type="entry name" value="VOC_core"/>
</dbReference>
<evidence type="ECO:0000259" key="1">
    <source>
        <dbReference type="PROSITE" id="PS51819"/>
    </source>
</evidence>
<evidence type="ECO:0000313" key="2">
    <source>
        <dbReference type="EMBL" id="PWW04857.1"/>
    </source>
</evidence>
<organism evidence="2 3">
    <name type="scientific">Paenibacillus cellulosilyticus</name>
    <dbReference type="NCBI Taxonomy" id="375489"/>
    <lineage>
        <taxon>Bacteria</taxon>
        <taxon>Bacillati</taxon>
        <taxon>Bacillota</taxon>
        <taxon>Bacilli</taxon>
        <taxon>Bacillales</taxon>
        <taxon>Paenibacillaceae</taxon>
        <taxon>Paenibacillus</taxon>
    </lineage>
</organism>
<comment type="caution">
    <text evidence="2">The sequence shown here is derived from an EMBL/GenBank/DDBJ whole genome shotgun (WGS) entry which is preliminary data.</text>
</comment>
<sequence>MRGVHHVGWVVKDIKAAIPSALELLGPNYTVGEIVHDRIRQVFVCFLTSEGSCAFELIQPDSGQSPVADLLGRSGATVYHICMQVEDIDAEIGKMTSRGCLVVSGKSPAPAIDGRNVAFVYDMNLGLIEIVE</sequence>
<evidence type="ECO:0000313" key="3">
    <source>
        <dbReference type="Proteomes" id="UP000246635"/>
    </source>
</evidence>